<keyword evidence="4" id="KW-1185">Reference proteome</keyword>
<comment type="caution">
    <text evidence="3">The sequence shown here is derived from an EMBL/GenBank/DDBJ whole genome shotgun (WGS) entry which is preliminary data.</text>
</comment>
<evidence type="ECO:0000313" key="3">
    <source>
        <dbReference type="EMBL" id="MER6432363.1"/>
    </source>
</evidence>
<dbReference type="CDD" id="cd20625">
    <property type="entry name" value="CYP164-like"/>
    <property type="match status" value="1"/>
</dbReference>
<evidence type="ECO:0000256" key="1">
    <source>
        <dbReference type="ARBA" id="ARBA00010617"/>
    </source>
</evidence>
<keyword evidence="2" id="KW-0560">Oxidoreductase</keyword>
<keyword evidence="2" id="KW-0503">Monooxygenase</keyword>
<organism evidence="3 4">
    <name type="scientific">Streptomyces sp. 900105245</name>
    <dbReference type="NCBI Taxonomy" id="3154379"/>
    <lineage>
        <taxon>Bacteria</taxon>
        <taxon>Bacillati</taxon>
        <taxon>Actinomycetota</taxon>
        <taxon>Actinomycetes</taxon>
        <taxon>Kitasatosporales</taxon>
        <taxon>Streptomycetaceae</taxon>
        <taxon>Streptomyces</taxon>
    </lineage>
</organism>
<dbReference type="Gene3D" id="1.10.630.10">
    <property type="entry name" value="Cytochrome P450"/>
    <property type="match status" value="1"/>
</dbReference>
<name>A0ABV1UF90_9ACTN</name>
<evidence type="ECO:0000313" key="4">
    <source>
        <dbReference type="Proteomes" id="UP001470023"/>
    </source>
</evidence>
<proteinExistence type="inferred from homology"/>
<comment type="similarity">
    <text evidence="1 2">Belongs to the cytochrome P450 family.</text>
</comment>
<dbReference type="PRINTS" id="PR00385">
    <property type="entry name" value="P450"/>
</dbReference>
<sequence length="414" mass="45697">MRTQPDAGPATAEEAWAALATVGGRQDPYPLYEAIRAHGETVRLGPGKLVVVGYEECDRALRDTRLHVQDAARYDTSAPGWRDHSSLRAFTSSMLYSNPPDHTRLRTVAGFAFTPPRIRRLRSVIEEMTEQLLDRMAGLGAAGSAVDLIAEFASRLPVAVISAMLGFPEQDQVWFRDMASTIAVSTDGFRDAAALERADRAMDEMTAYFADLAGRRRREPRDDLVTHLVNTHDEDPRRLGHDELMGTLMVLLTAGFETTSFLIGHGALLALERPDFAERLRAEADFATGYVEEILRFEPPVHVTSRWAAADTELPGAAVPAGTRLTLILAAANRDARRFVDPARFDPDRRDNRPLSFGAGGHFCLGAPLARLEAQIALPRLFARFPRLAATQPPVYRDRWVVRGLDTFPVAVTA</sequence>
<dbReference type="InterPro" id="IPR002397">
    <property type="entry name" value="Cyt_P450_B"/>
</dbReference>
<gene>
    <name evidence="3" type="ORF">ABT272_32270</name>
</gene>
<dbReference type="RefSeq" id="WP_073901643.1">
    <property type="nucleotide sequence ID" value="NZ_JBEOZW010000095.1"/>
</dbReference>
<dbReference type="Proteomes" id="UP001470023">
    <property type="component" value="Unassembled WGS sequence"/>
</dbReference>
<accession>A0ABV1UF90</accession>
<dbReference type="InterPro" id="IPR001128">
    <property type="entry name" value="Cyt_P450"/>
</dbReference>
<keyword evidence="2" id="KW-0349">Heme</keyword>
<dbReference type="PROSITE" id="PS00086">
    <property type="entry name" value="CYTOCHROME_P450"/>
    <property type="match status" value="1"/>
</dbReference>
<keyword evidence="2" id="KW-0408">Iron</keyword>
<dbReference type="EMBL" id="JBEPAZ010000040">
    <property type="protein sequence ID" value="MER6432363.1"/>
    <property type="molecule type" value="Genomic_DNA"/>
</dbReference>
<dbReference type="PANTHER" id="PTHR46696">
    <property type="entry name" value="P450, PUTATIVE (EUROFUNG)-RELATED"/>
    <property type="match status" value="1"/>
</dbReference>
<keyword evidence="2" id="KW-0479">Metal-binding</keyword>
<reference evidence="3 4" key="1">
    <citation type="submission" date="2024-06" db="EMBL/GenBank/DDBJ databases">
        <title>The Natural Products Discovery Center: Release of the First 8490 Sequenced Strains for Exploring Actinobacteria Biosynthetic Diversity.</title>
        <authorList>
            <person name="Kalkreuter E."/>
            <person name="Kautsar S.A."/>
            <person name="Yang D."/>
            <person name="Bader C.D."/>
            <person name="Teijaro C.N."/>
            <person name="Fluegel L."/>
            <person name="Davis C.M."/>
            <person name="Simpson J.R."/>
            <person name="Lauterbach L."/>
            <person name="Steele A.D."/>
            <person name="Gui C."/>
            <person name="Meng S."/>
            <person name="Li G."/>
            <person name="Viehrig K."/>
            <person name="Ye F."/>
            <person name="Su P."/>
            <person name="Kiefer A.F."/>
            <person name="Nichols A."/>
            <person name="Cepeda A.J."/>
            <person name="Yan W."/>
            <person name="Fan B."/>
            <person name="Jiang Y."/>
            <person name="Adhikari A."/>
            <person name="Zheng C.-J."/>
            <person name="Schuster L."/>
            <person name="Cowan T.M."/>
            <person name="Smanski M.J."/>
            <person name="Chevrette M.G."/>
            <person name="De Carvalho L.P.S."/>
            <person name="Shen B."/>
        </authorList>
    </citation>
    <scope>NUCLEOTIDE SEQUENCE [LARGE SCALE GENOMIC DNA]</scope>
    <source>
        <strain evidence="3 4">NPDC001166</strain>
    </source>
</reference>
<dbReference type="SUPFAM" id="SSF48264">
    <property type="entry name" value="Cytochrome P450"/>
    <property type="match status" value="1"/>
</dbReference>
<evidence type="ECO:0000256" key="2">
    <source>
        <dbReference type="RuleBase" id="RU000461"/>
    </source>
</evidence>
<dbReference type="PRINTS" id="PR00359">
    <property type="entry name" value="BP450"/>
</dbReference>
<protein>
    <submittedName>
        <fullName evidence="3">Cytochrome P450</fullName>
    </submittedName>
</protein>
<dbReference type="InterPro" id="IPR036396">
    <property type="entry name" value="Cyt_P450_sf"/>
</dbReference>
<dbReference type="Pfam" id="PF00067">
    <property type="entry name" value="p450"/>
    <property type="match status" value="1"/>
</dbReference>
<dbReference type="PANTHER" id="PTHR46696:SF1">
    <property type="entry name" value="CYTOCHROME P450 YJIB-RELATED"/>
    <property type="match status" value="1"/>
</dbReference>
<dbReference type="InterPro" id="IPR017972">
    <property type="entry name" value="Cyt_P450_CS"/>
</dbReference>